<keyword evidence="2" id="KW-1133">Transmembrane helix</keyword>
<gene>
    <name evidence="4" type="ORF">DFH94DRAFT_846586</name>
</gene>
<dbReference type="InterPro" id="IPR007751">
    <property type="entry name" value="DUF676_lipase-like"/>
</dbReference>
<comment type="caution">
    <text evidence="4">The sequence shown here is derived from an EMBL/GenBank/DDBJ whole genome shotgun (WGS) entry which is preliminary data.</text>
</comment>
<accession>A0A9P5MRF7</accession>
<reference evidence="4" key="2">
    <citation type="journal article" date="2020" name="Nat. Commun.">
        <title>Large-scale genome sequencing of mycorrhizal fungi provides insights into the early evolution of symbiotic traits.</title>
        <authorList>
            <person name="Miyauchi S."/>
            <person name="Kiss E."/>
            <person name="Kuo A."/>
            <person name="Drula E."/>
            <person name="Kohler A."/>
            <person name="Sanchez-Garcia M."/>
            <person name="Morin E."/>
            <person name="Andreopoulos B."/>
            <person name="Barry K.W."/>
            <person name="Bonito G."/>
            <person name="Buee M."/>
            <person name="Carver A."/>
            <person name="Chen C."/>
            <person name="Cichocki N."/>
            <person name="Clum A."/>
            <person name="Culley D."/>
            <person name="Crous P.W."/>
            <person name="Fauchery L."/>
            <person name="Girlanda M."/>
            <person name="Hayes R.D."/>
            <person name="Keri Z."/>
            <person name="LaButti K."/>
            <person name="Lipzen A."/>
            <person name="Lombard V."/>
            <person name="Magnuson J."/>
            <person name="Maillard F."/>
            <person name="Murat C."/>
            <person name="Nolan M."/>
            <person name="Ohm R.A."/>
            <person name="Pangilinan J."/>
            <person name="Pereira M.F."/>
            <person name="Perotto S."/>
            <person name="Peter M."/>
            <person name="Pfister S."/>
            <person name="Riley R."/>
            <person name="Sitrit Y."/>
            <person name="Stielow J.B."/>
            <person name="Szollosi G."/>
            <person name="Zifcakova L."/>
            <person name="Stursova M."/>
            <person name="Spatafora J.W."/>
            <person name="Tedersoo L."/>
            <person name="Vaario L.M."/>
            <person name="Yamada A."/>
            <person name="Yan M."/>
            <person name="Wang P."/>
            <person name="Xu J."/>
            <person name="Bruns T."/>
            <person name="Baldrian P."/>
            <person name="Vilgalys R."/>
            <person name="Dunand C."/>
            <person name="Henrissat B."/>
            <person name="Grigoriev I.V."/>
            <person name="Hibbett D."/>
            <person name="Nagy L.G."/>
            <person name="Martin F.M."/>
        </authorList>
    </citation>
    <scope>NUCLEOTIDE SEQUENCE</scope>
    <source>
        <strain evidence="4">Prilba</strain>
    </source>
</reference>
<evidence type="ECO:0000313" key="4">
    <source>
        <dbReference type="EMBL" id="KAF8475286.1"/>
    </source>
</evidence>
<keyword evidence="5" id="KW-1185">Reference proteome</keyword>
<reference evidence="4" key="1">
    <citation type="submission" date="2019-10" db="EMBL/GenBank/DDBJ databases">
        <authorList>
            <consortium name="DOE Joint Genome Institute"/>
            <person name="Kuo A."/>
            <person name="Miyauchi S."/>
            <person name="Kiss E."/>
            <person name="Drula E."/>
            <person name="Kohler A."/>
            <person name="Sanchez-Garcia M."/>
            <person name="Andreopoulos B."/>
            <person name="Barry K.W."/>
            <person name="Bonito G."/>
            <person name="Buee M."/>
            <person name="Carver A."/>
            <person name="Chen C."/>
            <person name="Cichocki N."/>
            <person name="Clum A."/>
            <person name="Culley D."/>
            <person name="Crous P.W."/>
            <person name="Fauchery L."/>
            <person name="Girlanda M."/>
            <person name="Hayes R."/>
            <person name="Keri Z."/>
            <person name="LaButti K."/>
            <person name="Lipzen A."/>
            <person name="Lombard V."/>
            <person name="Magnuson J."/>
            <person name="Maillard F."/>
            <person name="Morin E."/>
            <person name="Murat C."/>
            <person name="Nolan M."/>
            <person name="Ohm R."/>
            <person name="Pangilinan J."/>
            <person name="Pereira M."/>
            <person name="Perotto S."/>
            <person name="Peter M."/>
            <person name="Riley R."/>
            <person name="Sitrit Y."/>
            <person name="Stielow B."/>
            <person name="Szollosi G."/>
            <person name="Zifcakova L."/>
            <person name="Stursova M."/>
            <person name="Spatafora J.W."/>
            <person name="Tedersoo L."/>
            <person name="Vaario L.-M."/>
            <person name="Yamada A."/>
            <person name="Yan M."/>
            <person name="Wang P."/>
            <person name="Xu J."/>
            <person name="Bruns T."/>
            <person name="Baldrian P."/>
            <person name="Vilgalys R."/>
            <person name="Henrissat B."/>
            <person name="Grigoriev I.V."/>
            <person name="Hibbett D."/>
            <person name="Nagy L.G."/>
            <person name="Martin F.M."/>
        </authorList>
    </citation>
    <scope>NUCLEOTIDE SEQUENCE</scope>
    <source>
        <strain evidence="4">Prilba</strain>
    </source>
</reference>
<name>A0A9P5MRF7_9AGAM</name>
<evidence type="ECO:0000256" key="1">
    <source>
        <dbReference type="ARBA" id="ARBA00007920"/>
    </source>
</evidence>
<keyword evidence="2" id="KW-0812">Transmembrane</keyword>
<dbReference type="InterPro" id="IPR044294">
    <property type="entry name" value="Lipase-like"/>
</dbReference>
<feature type="transmembrane region" description="Helical" evidence="2">
    <location>
        <begin position="288"/>
        <end position="311"/>
    </location>
</feature>
<dbReference type="Gene3D" id="3.40.50.1820">
    <property type="entry name" value="alpha/beta hydrolase"/>
    <property type="match status" value="1"/>
</dbReference>
<proteinExistence type="inferred from homology"/>
<dbReference type="AlphaFoldDB" id="A0A9P5MRF7"/>
<sequence>MSNQNVHLLVLIHGMWGTPRNLASMHRIMKETRIEALTEPDEPALHIMLPETNQAESTYDGVDWGGERVAAEIFQEIEKLESEGKTVTRFSVTGYSMGGLLARYVVGILHQRKFFATVAPVNFNTIATPHMGLLRYPSLFSRLSSIFGPRFLSRTGEQFYGVDKWSKTGKCLLEVMADPEYVFFQGLKLFPHIRIYANTINDLTVPYMTAYVDLEDPFLNHSADGLTVDYDEKYFPIIKSFTIPDTPPPKRRAVRLFSWEWFKSYRPPLPPRVQGFAPRVQGRFPFNMVTLALIPILFPAFIGLALLRLYLSSRQSRTRIKLLEADDASATERLVHIFAQLEREVEDIVVDIIDDPTPIRSQESTKMLKKVPRVTPAQRKMAKFLNALPQLKKERAYIADIRNSHATIIARDMQNFEFHKIGEGVLRHWADAFVM</sequence>
<dbReference type="PANTHER" id="PTHR12482">
    <property type="entry name" value="LIPASE ROG1-RELATED-RELATED"/>
    <property type="match status" value="1"/>
</dbReference>
<comment type="similarity">
    <text evidence="1">Belongs to the putative lipase ROG1 family.</text>
</comment>
<dbReference type="Pfam" id="PF05057">
    <property type="entry name" value="DUF676"/>
    <property type="match status" value="1"/>
</dbReference>
<dbReference type="InterPro" id="IPR029058">
    <property type="entry name" value="AB_hydrolase_fold"/>
</dbReference>
<dbReference type="PANTHER" id="PTHR12482:SF62">
    <property type="entry name" value="LIPASE ROG1-RELATED"/>
    <property type="match status" value="1"/>
</dbReference>
<keyword evidence="2" id="KW-0472">Membrane</keyword>
<evidence type="ECO:0000313" key="5">
    <source>
        <dbReference type="Proteomes" id="UP000759537"/>
    </source>
</evidence>
<evidence type="ECO:0000256" key="2">
    <source>
        <dbReference type="SAM" id="Phobius"/>
    </source>
</evidence>
<evidence type="ECO:0000259" key="3">
    <source>
        <dbReference type="Pfam" id="PF05057"/>
    </source>
</evidence>
<dbReference type="Proteomes" id="UP000759537">
    <property type="component" value="Unassembled WGS sequence"/>
</dbReference>
<dbReference type="OrthoDB" id="273452at2759"/>
<dbReference type="EMBL" id="WHVB01000016">
    <property type="protein sequence ID" value="KAF8475286.1"/>
    <property type="molecule type" value="Genomic_DNA"/>
</dbReference>
<protein>
    <submittedName>
        <fullName evidence="4">DUF676-domain-containing protein</fullName>
    </submittedName>
</protein>
<organism evidence="4 5">
    <name type="scientific">Russula ochroleuca</name>
    <dbReference type="NCBI Taxonomy" id="152965"/>
    <lineage>
        <taxon>Eukaryota</taxon>
        <taxon>Fungi</taxon>
        <taxon>Dikarya</taxon>
        <taxon>Basidiomycota</taxon>
        <taxon>Agaricomycotina</taxon>
        <taxon>Agaricomycetes</taxon>
        <taxon>Russulales</taxon>
        <taxon>Russulaceae</taxon>
        <taxon>Russula</taxon>
    </lineage>
</organism>
<dbReference type="SUPFAM" id="SSF53474">
    <property type="entry name" value="alpha/beta-Hydrolases"/>
    <property type="match status" value="1"/>
</dbReference>
<feature type="domain" description="DUF676" evidence="3">
    <location>
        <begin position="3"/>
        <end position="209"/>
    </location>
</feature>